<keyword evidence="1" id="KW-0812">Transmembrane</keyword>
<keyword evidence="1" id="KW-0472">Membrane</keyword>
<dbReference type="Proteomes" id="UP000016630">
    <property type="component" value="Unassembled WGS sequence"/>
</dbReference>
<dbReference type="PATRIC" id="fig|1227271.3.peg.1615"/>
<dbReference type="HOGENOM" id="CLU_1915152_0_0_10"/>
<accession>A0A0E2LNL4</accession>
<reference evidence="2 3" key="1">
    <citation type="submission" date="2013-06" db="EMBL/GenBank/DDBJ databases">
        <authorList>
            <person name="Weinstock G."/>
            <person name="Sodergren E."/>
            <person name="Lobos E.A."/>
            <person name="Fulton L."/>
            <person name="Fulton R."/>
            <person name="Courtney L."/>
            <person name="Fronick C."/>
            <person name="O'Laughlin M."/>
            <person name="Godfrey J."/>
            <person name="Wilson R.M."/>
            <person name="Miner T."/>
            <person name="Farmer C."/>
            <person name="Delehaunty K."/>
            <person name="Cordes M."/>
            <person name="Minx P."/>
            <person name="Tomlinson C."/>
            <person name="Chen J."/>
            <person name="Wollam A."/>
            <person name="Pepin K.H."/>
            <person name="Bhonagiri V."/>
            <person name="Zhang X."/>
            <person name="Warren W."/>
            <person name="Mitreva M."/>
            <person name="Mardis E.R."/>
            <person name="Wilson R.K."/>
        </authorList>
    </citation>
    <scope>NUCLEOTIDE SEQUENCE [LARGE SCALE GENOMIC DNA]</scope>
    <source>
        <strain evidence="2 3">F0570</strain>
    </source>
</reference>
<organism evidence="2 3">
    <name type="scientific">Porphyromonas gingivalis F0570</name>
    <dbReference type="NCBI Taxonomy" id="1227271"/>
    <lineage>
        <taxon>Bacteria</taxon>
        <taxon>Pseudomonadati</taxon>
        <taxon>Bacteroidota</taxon>
        <taxon>Bacteroidia</taxon>
        <taxon>Bacteroidales</taxon>
        <taxon>Porphyromonadaceae</taxon>
        <taxon>Porphyromonas</taxon>
    </lineage>
</organism>
<keyword evidence="1" id="KW-1133">Transmembrane helix</keyword>
<gene>
    <name evidence="2" type="ORF">HMPREF1555_01847</name>
</gene>
<comment type="caution">
    <text evidence="2">The sequence shown here is derived from an EMBL/GenBank/DDBJ whole genome shotgun (WGS) entry which is preliminary data.</text>
</comment>
<name>A0A0E2LNL4_PORGN</name>
<evidence type="ECO:0000313" key="2">
    <source>
        <dbReference type="EMBL" id="ERJ64447.1"/>
    </source>
</evidence>
<sequence length="132" mass="15382">MALDKGLLGYPIYIQMAINLYINQKRFIYKLETIYIQIENGLYINRKSTSYKANCKPQKVAFLSLSPQNPLPFGYLFGMILNSASLLKTFLARIFHRATKTFRHPKEWTSDTFMEISERLMVLCRPSKSCQT</sequence>
<protein>
    <submittedName>
        <fullName evidence="2">Uncharacterized protein</fullName>
    </submittedName>
</protein>
<feature type="transmembrane region" description="Helical" evidence="1">
    <location>
        <begin position="73"/>
        <end position="95"/>
    </location>
</feature>
<dbReference type="EMBL" id="AWUW01000132">
    <property type="protein sequence ID" value="ERJ64447.1"/>
    <property type="molecule type" value="Genomic_DNA"/>
</dbReference>
<dbReference type="AlphaFoldDB" id="A0A0E2LNL4"/>
<evidence type="ECO:0000256" key="1">
    <source>
        <dbReference type="SAM" id="Phobius"/>
    </source>
</evidence>
<proteinExistence type="predicted"/>
<evidence type="ECO:0000313" key="3">
    <source>
        <dbReference type="Proteomes" id="UP000016630"/>
    </source>
</evidence>